<protein>
    <submittedName>
        <fullName evidence="4">Uncharacterized protein</fullName>
    </submittedName>
</protein>
<proteinExistence type="predicted"/>
<feature type="repeat" description="WD" evidence="3">
    <location>
        <begin position="49"/>
        <end position="90"/>
    </location>
</feature>
<dbReference type="PANTHER" id="PTHR19879:SF1">
    <property type="entry name" value="CANNONBALL-RELATED"/>
    <property type="match status" value="1"/>
</dbReference>
<accession>A0ABP0LF36</accession>
<evidence type="ECO:0000256" key="3">
    <source>
        <dbReference type="PROSITE-ProRule" id="PRU00221"/>
    </source>
</evidence>
<dbReference type="InterPro" id="IPR001680">
    <property type="entry name" value="WD40_rpt"/>
</dbReference>
<organism evidence="4 5">
    <name type="scientific">Durusdinium trenchii</name>
    <dbReference type="NCBI Taxonomy" id="1381693"/>
    <lineage>
        <taxon>Eukaryota</taxon>
        <taxon>Sar</taxon>
        <taxon>Alveolata</taxon>
        <taxon>Dinophyceae</taxon>
        <taxon>Suessiales</taxon>
        <taxon>Symbiodiniaceae</taxon>
        <taxon>Durusdinium</taxon>
    </lineage>
</organism>
<dbReference type="Pfam" id="PF00400">
    <property type="entry name" value="WD40"/>
    <property type="match status" value="1"/>
</dbReference>
<dbReference type="Gene3D" id="2.130.10.10">
    <property type="entry name" value="YVTN repeat-like/Quinoprotein amine dehydrogenase"/>
    <property type="match status" value="1"/>
</dbReference>
<keyword evidence="1 3" id="KW-0853">WD repeat</keyword>
<reference evidence="4 5" key="1">
    <citation type="submission" date="2024-02" db="EMBL/GenBank/DDBJ databases">
        <authorList>
            <person name="Chen Y."/>
            <person name="Shah S."/>
            <person name="Dougan E. K."/>
            <person name="Thang M."/>
            <person name="Chan C."/>
        </authorList>
    </citation>
    <scope>NUCLEOTIDE SEQUENCE [LARGE SCALE GENOMIC DNA]</scope>
</reference>
<dbReference type="PROSITE" id="PS50294">
    <property type="entry name" value="WD_REPEATS_REGION"/>
    <property type="match status" value="1"/>
</dbReference>
<keyword evidence="5" id="KW-1185">Reference proteome</keyword>
<keyword evidence="2" id="KW-0677">Repeat</keyword>
<evidence type="ECO:0000313" key="5">
    <source>
        <dbReference type="Proteomes" id="UP001642484"/>
    </source>
</evidence>
<evidence type="ECO:0000256" key="1">
    <source>
        <dbReference type="ARBA" id="ARBA00022574"/>
    </source>
</evidence>
<evidence type="ECO:0000313" key="4">
    <source>
        <dbReference type="EMBL" id="CAK9037218.1"/>
    </source>
</evidence>
<name>A0ABP0LF36_9DINO</name>
<comment type="caution">
    <text evidence="4">The sequence shown here is derived from an EMBL/GenBank/DDBJ whole genome shotgun (WGS) entry which is preliminary data.</text>
</comment>
<dbReference type="InterPro" id="IPR036322">
    <property type="entry name" value="WD40_repeat_dom_sf"/>
</dbReference>
<dbReference type="InterPro" id="IPR019775">
    <property type="entry name" value="WD40_repeat_CS"/>
</dbReference>
<sequence length="155" mass="17222">MASNLVAVPSNLRAIFKDVWWDLVNLHISLHPESAPPPDHSNIAVHSRLVGHSRAITSVFFNLLEDQLVSTSIDKSVRFWNVDTGEMLKVFTDSSPVPVAAFLPFNPQIFVAANSNAVLRLVNVQNGMVIQKLKVETEVRTLKFDDTGMFLLARA</sequence>
<dbReference type="Proteomes" id="UP001642484">
    <property type="component" value="Unassembled WGS sequence"/>
</dbReference>
<dbReference type="PROSITE" id="PS00678">
    <property type="entry name" value="WD_REPEATS_1"/>
    <property type="match status" value="1"/>
</dbReference>
<dbReference type="InterPro" id="IPR015943">
    <property type="entry name" value="WD40/YVTN_repeat-like_dom_sf"/>
</dbReference>
<dbReference type="PROSITE" id="PS50082">
    <property type="entry name" value="WD_REPEATS_2"/>
    <property type="match status" value="1"/>
</dbReference>
<dbReference type="SUPFAM" id="SSF50978">
    <property type="entry name" value="WD40 repeat-like"/>
    <property type="match status" value="1"/>
</dbReference>
<dbReference type="SMART" id="SM00320">
    <property type="entry name" value="WD40"/>
    <property type="match status" value="2"/>
</dbReference>
<evidence type="ECO:0000256" key="2">
    <source>
        <dbReference type="ARBA" id="ARBA00022737"/>
    </source>
</evidence>
<dbReference type="EMBL" id="CAXAMN010012113">
    <property type="protein sequence ID" value="CAK9037218.1"/>
    <property type="molecule type" value="Genomic_DNA"/>
</dbReference>
<dbReference type="PANTHER" id="PTHR19879">
    <property type="entry name" value="TRANSCRIPTION INITIATION FACTOR TFIID"/>
    <property type="match status" value="1"/>
</dbReference>
<gene>
    <name evidence="4" type="ORF">CCMP2556_LOCUS20585</name>
</gene>